<dbReference type="AlphaFoldDB" id="A0A8B7N1Q7"/>
<dbReference type="KEGG" id="hazt:108665265"/>
<dbReference type="Proteomes" id="UP000694843">
    <property type="component" value="Unplaced"/>
</dbReference>
<dbReference type="RefSeq" id="XP_018007490.1">
    <property type="nucleotide sequence ID" value="XM_018152001.2"/>
</dbReference>
<organism evidence="2 3">
    <name type="scientific">Hyalella azteca</name>
    <name type="common">Amphipod</name>
    <dbReference type="NCBI Taxonomy" id="294128"/>
    <lineage>
        <taxon>Eukaryota</taxon>
        <taxon>Metazoa</taxon>
        <taxon>Ecdysozoa</taxon>
        <taxon>Arthropoda</taxon>
        <taxon>Crustacea</taxon>
        <taxon>Multicrustacea</taxon>
        <taxon>Malacostraca</taxon>
        <taxon>Eumalacostraca</taxon>
        <taxon>Peracarida</taxon>
        <taxon>Amphipoda</taxon>
        <taxon>Senticaudata</taxon>
        <taxon>Talitrida</taxon>
        <taxon>Talitroidea</taxon>
        <taxon>Hyalellidae</taxon>
        <taxon>Hyalella</taxon>
    </lineage>
</organism>
<proteinExistence type="predicted"/>
<accession>A0A8B7N1Q7</accession>
<reference evidence="3" key="1">
    <citation type="submission" date="2025-08" db="UniProtKB">
        <authorList>
            <consortium name="RefSeq"/>
        </authorList>
    </citation>
    <scope>IDENTIFICATION</scope>
    <source>
        <tissue evidence="3">Whole organism</tissue>
    </source>
</reference>
<name>A0A8B7N1Q7_HYAAZ</name>
<keyword evidence="1" id="KW-0732">Signal</keyword>
<sequence length="136" mass="14032">MSCRGSVFLIATAMVAALTPASGCFTLFPVPLKTLTTAVQCAAPASYISNCGNTACTTDLDCGIIDQCCSVSGCPGGDGKRCVTRCPDALPINIGCPGYKQCTLTQDCNVTNLDICCPFAGCHLCVHFPTPTKVPT</sequence>
<gene>
    <name evidence="3" type="primary">LOC108665265</name>
</gene>
<evidence type="ECO:0000313" key="3">
    <source>
        <dbReference type="RefSeq" id="XP_018007490.1"/>
    </source>
</evidence>
<protein>
    <submittedName>
        <fullName evidence="3">Uncharacterized protein LOC108665265</fullName>
    </submittedName>
</protein>
<evidence type="ECO:0000313" key="2">
    <source>
        <dbReference type="Proteomes" id="UP000694843"/>
    </source>
</evidence>
<evidence type="ECO:0000256" key="1">
    <source>
        <dbReference type="SAM" id="SignalP"/>
    </source>
</evidence>
<feature type="signal peptide" evidence="1">
    <location>
        <begin position="1"/>
        <end position="23"/>
    </location>
</feature>
<feature type="chain" id="PRO_5034666994" evidence="1">
    <location>
        <begin position="24"/>
        <end position="136"/>
    </location>
</feature>
<keyword evidence="2" id="KW-1185">Reference proteome</keyword>
<dbReference type="GeneID" id="108665265"/>